<dbReference type="Gene3D" id="3.90.320.10">
    <property type="match status" value="1"/>
</dbReference>
<dbReference type="InterPro" id="IPR051703">
    <property type="entry name" value="NF-kappa-B_Signaling_Reg"/>
</dbReference>
<sequence length="297" mass="33115">MKIVKLEQNTSEWLNWRKGGLGGSDAPIIMGSSPVKDPYTLYMEKTGAAKPATPHPAAAKAMQRGHDLEPVARDLVCKMTGEFFSPLCGEHEDHPWMRLSADGISMDGSTLLEIKCPGQKDWEKALDGEVPEKYVGQLQHAMYVSGAESLLYATYRPEEAELPIILPVLPDKAFQERLFQREAAFWKSVCDEDWSIFEGVVSVSLPDGFAELAAEWLDFQEMAKSIEVNEKRLREALLSFLPEAGESLIKGAGLEVSRKSVKGSIDYTKLFKEMGIPSSIVETYRKADTLRETVRKV</sequence>
<dbReference type="EMBL" id="LWRY01000107">
    <property type="protein sequence ID" value="OCX72562.1"/>
    <property type="molecule type" value="Genomic_DNA"/>
</dbReference>
<keyword evidence="3" id="KW-1185">Reference proteome</keyword>
<dbReference type="InterPro" id="IPR017482">
    <property type="entry name" value="Lambda-type_endonuclease"/>
</dbReference>
<dbReference type="NCBIfam" id="TIGR03033">
    <property type="entry name" value="phage_rel_nuc"/>
    <property type="match status" value="1"/>
</dbReference>
<dbReference type="SUPFAM" id="SSF52980">
    <property type="entry name" value="Restriction endonuclease-like"/>
    <property type="match status" value="1"/>
</dbReference>
<dbReference type="AlphaFoldDB" id="A0A1C2JA32"/>
<reference evidence="2" key="1">
    <citation type="journal article" date="2016" name="Int. J. Mol. Sci.">
        <title>Comparative genomics of the extreme acidophile Acidithiobacillus thiooxidans reveals intraspecific divergence and niche adaptation.</title>
        <authorList>
            <person name="Zhang X."/>
            <person name="Feng X."/>
            <person name="Tao J."/>
            <person name="Ma L."/>
            <person name="Xiao Y."/>
            <person name="Liang Y."/>
            <person name="Liu X."/>
            <person name="Yin H."/>
        </authorList>
    </citation>
    <scope>NUCLEOTIDE SEQUENCE [LARGE SCALE GENOMIC DNA]</scope>
    <source>
        <strain evidence="2">DXS-W</strain>
    </source>
</reference>
<feature type="domain" description="YqaJ viral recombinase" evidence="1">
    <location>
        <begin position="12"/>
        <end position="148"/>
    </location>
</feature>
<dbReference type="OrthoDB" id="46225at2"/>
<dbReference type="InterPro" id="IPR011335">
    <property type="entry name" value="Restrct_endonuc-II-like"/>
</dbReference>
<name>A0A1C2JA32_ACITH</name>
<protein>
    <recommendedName>
        <fullName evidence="1">YqaJ viral recombinase domain-containing protein</fullName>
    </recommendedName>
</protein>
<organism evidence="2 3">
    <name type="scientific">Acidithiobacillus thiooxidans</name>
    <name type="common">Thiobacillus thiooxidans</name>
    <dbReference type="NCBI Taxonomy" id="930"/>
    <lineage>
        <taxon>Bacteria</taxon>
        <taxon>Pseudomonadati</taxon>
        <taxon>Pseudomonadota</taxon>
        <taxon>Acidithiobacillia</taxon>
        <taxon>Acidithiobacillales</taxon>
        <taxon>Acidithiobacillaceae</taxon>
        <taxon>Acidithiobacillus</taxon>
    </lineage>
</organism>
<dbReference type="PANTHER" id="PTHR46609">
    <property type="entry name" value="EXONUCLEASE, PHAGE-TYPE/RECB, C-TERMINAL DOMAIN-CONTAINING PROTEIN"/>
    <property type="match status" value="1"/>
</dbReference>
<dbReference type="RefSeq" id="WP_065974054.1">
    <property type="nucleotide sequence ID" value="NZ_LWRY01000107.1"/>
</dbReference>
<comment type="caution">
    <text evidence="2">The sequence shown here is derived from an EMBL/GenBank/DDBJ whole genome shotgun (WGS) entry which is preliminary data.</text>
</comment>
<dbReference type="Pfam" id="PF09588">
    <property type="entry name" value="YqaJ"/>
    <property type="match status" value="1"/>
</dbReference>
<dbReference type="Proteomes" id="UP000095008">
    <property type="component" value="Unassembled WGS sequence"/>
</dbReference>
<evidence type="ECO:0000259" key="1">
    <source>
        <dbReference type="Pfam" id="PF09588"/>
    </source>
</evidence>
<accession>A0A1C2JA32</accession>
<evidence type="ECO:0000313" key="2">
    <source>
        <dbReference type="EMBL" id="OCX72562.1"/>
    </source>
</evidence>
<evidence type="ECO:0000313" key="3">
    <source>
        <dbReference type="Proteomes" id="UP000095008"/>
    </source>
</evidence>
<gene>
    <name evidence="2" type="ORF">A6M23_09625</name>
</gene>
<proteinExistence type="predicted"/>
<dbReference type="InterPro" id="IPR019080">
    <property type="entry name" value="YqaJ_viral_recombinase"/>
</dbReference>
<dbReference type="PANTHER" id="PTHR46609:SF6">
    <property type="entry name" value="EXONUCLEASE, PHAGE-TYPE_RECB, C-TERMINAL DOMAIN-CONTAINING PROTEIN-RELATED"/>
    <property type="match status" value="1"/>
</dbReference>
<dbReference type="InterPro" id="IPR011604">
    <property type="entry name" value="PDDEXK-like_dom_sf"/>
</dbReference>